<feature type="transmembrane region" description="Helical" evidence="6">
    <location>
        <begin position="108"/>
        <end position="133"/>
    </location>
</feature>
<dbReference type="RefSeq" id="WP_239677088.1">
    <property type="nucleotide sequence ID" value="NZ_CP070499.1"/>
</dbReference>
<sequence>MMDFVLVGSLLVGALAAAGVMILVNELLPATPALGPALRRLHPDLPAVTSRSVAARRLLRRVPVPLESLALLGYTPGRYFRNLLGAAMFGLAVPVVIGFMLATSGRQLPGPVVAAGLAGSLAVAAFFAVLAHADIQFRARKIRREFRQVVAVYLSLVAMERGSGHGTVESLERAAEVGDGWVIRRIRETLLRARAHHRPPWDELTGLGHEIGVPELSDVGQIMQAAGQSGAQVNRTLLERAESLRDQIRTDALAKAEATTGKLEIPGAVLLFILAAFVIYPITQRVYIGIS</sequence>
<evidence type="ECO:0000256" key="6">
    <source>
        <dbReference type="SAM" id="Phobius"/>
    </source>
</evidence>
<protein>
    <submittedName>
        <fullName evidence="8">Type II secretion system F family protein</fullName>
    </submittedName>
</protein>
<accession>A0A895YFQ4</accession>
<name>A0A895YFQ4_9ACTN</name>
<dbReference type="PANTHER" id="PTHR35007">
    <property type="entry name" value="INTEGRAL MEMBRANE PROTEIN-RELATED"/>
    <property type="match status" value="1"/>
</dbReference>
<comment type="subcellular location">
    <subcellularLocation>
        <location evidence="1">Cell membrane</location>
        <topology evidence="1">Multi-pass membrane protein</topology>
    </subcellularLocation>
</comment>
<evidence type="ECO:0000256" key="3">
    <source>
        <dbReference type="ARBA" id="ARBA00022692"/>
    </source>
</evidence>
<keyword evidence="4 6" id="KW-1133">Transmembrane helix</keyword>
<dbReference type="AlphaFoldDB" id="A0A895YFQ4"/>
<dbReference type="InterPro" id="IPR018076">
    <property type="entry name" value="T2SS_GspF_dom"/>
</dbReference>
<evidence type="ECO:0000313" key="9">
    <source>
        <dbReference type="Proteomes" id="UP000662857"/>
    </source>
</evidence>
<feature type="transmembrane region" description="Helical" evidence="6">
    <location>
        <begin position="265"/>
        <end position="283"/>
    </location>
</feature>
<proteinExistence type="predicted"/>
<reference evidence="8" key="1">
    <citation type="submission" date="2021-02" db="EMBL/GenBank/DDBJ databases">
        <title>Natrosporangium hydrolyticum gen. nov., sp. nov, a haloalkaliphilic actinobacterium from a soda solonchak soil.</title>
        <authorList>
            <person name="Sorokin D.Y."/>
            <person name="Khijniak T.V."/>
            <person name="Zakharycheva A.P."/>
            <person name="Boueva O.V."/>
            <person name="Ariskina E.V."/>
            <person name="Hahnke R.L."/>
            <person name="Bunk B."/>
            <person name="Sproer C."/>
            <person name="Schumann P."/>
            <person name="Evtushenko L.I."/>
            <person name="Kublanov I.V."/>
        </authorList>
    </citation>
    <scope>NUCLEOTIDE SEQUENCE</scope>
    <source>
        <strain evidence="8">DSM 106523</strain>
    </source>
</reference>
<dbReference type="Pfam" id="PF00482">
    <property type="entry name" value="T2SSF"/>
    <property type="match status" value="1"/>
</dbReference>
<evidence type="ECO:0000259" key="7">
    <source>
        <dbReference type="Pfam" id="PF00482"/>
    </source>
</evidence>
<feature type="transmembrane region" description="Helical" evidence="6">
    <location>
        <begin position="6"/>
        <end position="24"/>
    </location>
</feature>
<organism evidence="8 9">
    <name type="scientific">Natronosporangium hydrolyticum</name>
    <dbReference type="NCBI Taxonomy" id="2811111"/>
    <lineage>
        <taxon>Bacteria</taxon>
        <taxon>Bacillati</taxon>
        <taxon>Actinomycetota</taxon>
        <taxon>Actinomycetes</taxon>
        <taxon>Micromonosporales</taxon>
        <taxon>Micromonosporaceae</taxon>
        <taxon>Natronosporangium</taxon>
    </lineage>
</organism>
<keyword evidence="3 6" id="KW-0812">Transmembrane</keyword>
<dbReference type="Proteomes" id="UP000662857">
    <property type="component" value="Chromosome"/>
</dbReference>
<dbReference type="EMBL" id="CP070499">
    <property type="protein sequence ID" value="QSB14925.1"/>
    <property type="molecule type" value="Genomic_DNA"/>
</dbReference>
<evidence type="ECO:0000256" key="5">
    <source>
        <dbReference type="ARBA" id="ARBA00023136"/>
    </source>
</evidence>
<evidence type="ECO:0000256" key="1">
    <source>
        <dbReference type="ARBA" id="ARBA00004651"/>
    </source>
</evidence>
<dbReference type="GO" id="GO:0005886">
    <property type="term" value="C:plasma membrane"/>
    <property type="evidence" value="ECO:0007669"/>
    <property type="project" value="UniProtKB-SubCell"/>
</dbReference>
<keyword evidence="2" id="KW-1003">Cell membrane</keyword>
<feature type="domain" description="Type II secretion system protein GspF" evidence="7">
    <location>
        <begin position="154"/>
        <end position="281"/>
    </location>
</feature>
<feature type="transmembrane region" description="Helical" evidence="6">
    <location>
        <begin position="83"/>
        <end position="102"/>
    </location>
</feature>
<keyword evidence="9" id="KW-1185">Reference proteome</keyword>
<evidence type="ECO:0000313" key="8">
    <source>
        <dbReference type="EMBL" id="QSB14925.1"/>
    </source>
</evidence>
<dbReference type="PANTHER" id="PTHR35007:SF1">
    <property type="entry name" value="PILUS ASSEMBLY PROTEIN"/>
    <property type="match status" value="1"/>
</dbReference>
<gene>
    <name evidence="8" type="ORF">JQS43_00570</name>
</gene>
<evidence type="ECO:0000256" key="2">
    <source>
        <dbReference type="ARBA" id="ARBA00022475"/>
    </source>
</evidence>
<evidence type="ECO:0000256" key="4">
    <source>
        <dbReference type="ARBA" id="ARBA00022989"/>
    </source>
</evidence>
<dbReference type="KEGG" id="nhy:JQS43_00570"/>
<keyword evidence="5 6" id="KW-0472">Membrane</keyword>